<sequence length="259" mass="29713">MVKGIEKFKEFFSEFENSYVIIGGTACEIHEEIYAQSPRATKDIDIILVVEALSSEFVSKFWEFVKTAKYEQRNKGTNDGNERAHEYYRFMKPSDTDFPYQLELFSRKIGLLNFPEDAHITPIPTDEDLSSLSAILMNDDYYNFTITHSSMEEGVHIANVESLICLKCKAFLEMTDRKSNGEQVDCKHIMKHKKDVFRLAAMLAPADKFNDVPQTLKNDILNFYEAVKKELPNSDFFKSAGLPGISGEQLLEQLKKSFL</sequence>
<evidence type="ECO:0000313" key="2">
    <source>
        <dbReference type="Proteomes" id="UP000310760"/>
    </source>
</evidence>
<accession>A0A4S2FL41</accession>
<gene>
    <name evidence="1" type="ORF">E5339_12390</name>
</gene>
<evidence type="ECO:0000313" key="1">
    <source>
        <dbReference type="EMBL" id="TGY69644.1"/>
    </source>
</evidence>
<dbReference type="EMBL" id="SRYJ01000026">
    <property type="protein sequence ID" value="TGY69644.1"/>
    <property type="molecule type" value="Genomic_DNA"/>
</dbReference>
<evidence type="ECO:0008006" key="3">
    <source>
        <dbReference type="Google" id="ProtNLM"/>
    </source>
</evidence>
<name>A0A4S2FL41_9BACT</name>
<dbReference type="Proteomes" id="UP000310760">
    <property type="component" value="Unassembled WGS sequence"/>
</dbReference>
<dbReference type="PROSITE" id="PS51257">
    <property type="entry name" value="PROKAR_LIPOPROTEIN"/>
    <property type="match status" value="1"/>
</dbReference>
<comment type="caution">
    <text evidence="1">The sequence shown here is derived from an EMBL/GenBank/DDBJ whole genome shotgun (WGS) entry which is preliminary data.</text>
</comment>
<dbReference type="AlphaFoldDB" id="A0A4S2FL41"/>
<proteinExistence type="predicted"/>
<dbReference type="RefSeq" id="WP_135951938.1">
    <property type="nucleotide sequence ID" value="NZ_CAKOCL010000016.1"/>
</dbReference>
<protein>
    <recommendedName>
        <fullName evidence="3">Nucleotidyl transferase AbiEii/AbiGii toxin family protein</fullName>
    </recommendedName>
</protein>
<reference evidence="1 2" key="1">
    <citation type="submission" date="2019-04" db="EMBL/GenBank/DDBJ databases">
        <title>Microbes associate with the intestines of laboratory mice.</title>
        <authorList>
            <person name="Navarre W."/>
            <person name="Wong E."/>
            <person name="Huang K."/>
            <person name="Tropini C."/>
            <person name="Ng K."/>
            <person name="Yu B."/>
        </authorList>
    </citation>
    <scope>NUCLEOTIDE SEQUENCE [LARGE SCALE GENOMIC DNA]</scope>
    <source>
        <strain evidence="1 2">NM22_B1</strain>
    </source>
</reference>
<organism evidence="1 2">
    <name type="scientific">Phocaeicola sartorii</name>
    <dbReference type="NCBI Taxonomy" id="671267"/>
    <lineage>
        <taxon>Bacteria</taxon>
        <taxon>Pseudomonadati</taxon>
        <taxon>Bacteroidota</taxon>
        <taxon>Bacteroidia</taxon>
        <taxon>Bacteroidales</taxon>
        <taxon>Bacteroidaceae</taxon>
        <taxon>Phocaeicola</taxon>
    </lineage>
</organism>